<dbReference type="Proteomes" id="UP001595907">
    <property type="component" value="Unassembled WGS sequence"/>
</dbReference>
<dbReference type="Pfam" id="PF13439">
    <property type="entry name" value="Glyco_transf_4"/>
    <property type="match status" value="1"/>
</dbReference>
<dbReference type="GO" id="GO:0016757">
    <property type="term" value="F:glycosyltransferase activity"/>
    <property type="evidence" value="ECO:0007669"/>
    <property type="project" value="UniProtKB-KW"/>
</dbReference>
<evidence type="ECO:0000313" key="4">
    <source>
        <dbReference type="Proteomes" id="UP001595907"/>
    </source>
</evidence>
<evidence type="ECO:0000259" key="2">
    <source>
        <dbReference type="Pfam" id="PF13439"/>
    </source>
</evidence>
<dbReference type="Gene3D" id="3.40.50.2000">
    <property type="entry name" value="Glycogen Phosphorylase B"/>
    <property type="match status" value="2"/>
</dbReference>
<comment type="caution">
    <text evidence="3">The sequence shown here is derived from an EMBL/GenBank/DDBJ whole genome shotgun (WGS) entry which is preliminary data.</text>
</comment>
<dbReference type="InterPro" id="IPR050194">
    <property type="entry name" value="Glycosyltransferase_grp1"/>
</dbReference>
<accession>A0ABV8QLU7</accession>
<reference evidence="4" key="1">
    <citation type="journal article" date="2019" name="Int. J. Syst. Evol. Microbiol.">
        <title>The Global Catalogue of Microorganisms (GCM) 10K type strain sequencing project: providing services to taxonomists for standard genome sequencing and annotation.</title>
        <authorList>
            <consortium name="The Broad Institute Genomics Platform"/>
            <consortium name="The Broad Institute Genome Sequencing Center for Infectious Disease"/>
            <person name="Wu L."/>
            <person name="Ma J."/>
        </authorList>
    </citation>
    <scope>NUCLEOTIDE SEQUENCE [LARGE SCALE GENOMIC DNA]</scope>
    <source>
        <strain evidence="4">CECT 8289</strain>
    </source>
</reference>
<gene>
    <name evidence="3" type="ORF">ACFOWM_00165</name>
</gene>
<feature type="domain" description="Glycosyl transferase family 1" evidence="1">
    <location>
        <begin position="176"/>
        <end position="312"/>
    </location>
</feature>
<dbReference type="EC" id="2.4.-.-" evidence="3"/>
<keyword evidence="3" id="KW-0808">Transferase</keyword>
<evidence type="ECO:0000313" key="3">
    <source>
        <dbReference type="EMBL" id="MFC4261275.1"/>
    </source>
</evidence>
<dbReference type="PANTHER" id="PTHR45947">
    <property type="entry name" value="SULFOQUINOVOSYL TRANSFERASE SQD2"/>
    <property type="match status" value="1"/>
</dbReference>
<name>A0ABV8QLU7_9BACT</name>
<sequence>MKILIVMDPGILIPVQGYGGHERLVDMFAQAYQQMGHEVDLLITNGSTVPGCRVYGYGKVGFPPTKKDAQKAIFTAWRFLWKRRKQYDLIHNFGRLLYLLPVLPFKVKKIMTYGREITSGNIRMIQRLPHRQLVFTGCSTNLIERAGVTGNWHTVYNAIQFNKYQLVPIVAVDAPLMFLGRIEKVKGCHTAIAVAKATQQRLVIAGNVSPLADEQAYFDTEIAPHIDGTQIQYIGAVNDAQKNEWLGKAKALLMPIEWNEPFGIVMIEAMACGTPVIAFEKGSVTEVVDEGITGFKVAHTEGMIAALEQLSEFDRTACRQHAAARFDAKVIAQQYLSLHASATPTN</sequence>
<dbReference type="RefSeq" id="WP_379705316.1">
    <property type="nucleotide sequence ID" value="NZ_JBHSCZ010000001.1"/>
</dbReference>
<protein>
    <submittedName>
        <fullName evidence="3">Glycosyltransferase</fullName>
        <ecNumber evidence="3">2.4.-.-</ecNumber>
    </submittedName>
</protein>
<dbReference type="Pfam" id="PF00534">
    <property type="entry name" value="Glycos_transf_1"/>
    <property type="match status" value="1"/>
</dbReference>
<keyword evidence="4" id="KW-1185">Reference proteome</keyword>
<proteinExistence type="predicted"/>
<dbReference type="InterPro" id="IPR001296">
    <property type="entry name" value="Glyco_trans_1"/>
</dbReference>
<dbReference type="EMBL" id="JBHSCZ010000001">
    <property type="protein sequence ID" value="MFC4261275.1"/>
    <property type="molecule type" value="Genomic_DNA"/>
</dbReference>
<evidence type="ECO:0000259" key="1">
    <source>
        <dbReference type="Pfam" id="PF00534"/>
    </source>
</evidence>
<dbReference type="PANTHER" id="PTHR45947:SF3">
    <property type="entry name" value="SULFOQUINOVOSYL TRANSFERASE SQD2"/>
    <property type="match status" value="1"/>
</dbReference>
<feature type="domain" description="Glycosyltransferase subfamily 4-like N-terminal" evidence="2">
    <location>
        <begin position="18"/>
        <end position="100"/>
    </location>
</feature>
<organism evidence="3 4">
    <name type="scientific">Ferruginibacter yonginensis</name>
    <dbReference type="NCBI Taxonomy" id="1310416"/>
    <lineage>
        <taxon>Bacteria</taxon>
        <taxon>Pseudomonadati</taxon>
        <taxon>Bacteroidota</taxon>
        <taxon>Chitinophagia</taxon>
        <taxon>Chitinophagales</taxon>
        <taxon>Chitinophagaceae</taxon>
        <taxon>Ferruginibacter</taxon>
    </lineage>
</organism>
<keyword evidence="3" id="KW-0328">Glycosyltransferase</keyword>
<dbReference type="SUPFAM" id="SSF53756">
    <property type="entry name" value="UDP-Glycosyltransferase/glycogen phosphorylase"/>
    <property type="match status" value="1"/>
</dbReference>
<dbReference type="InterPro" id="IPR028098">
    <property type="entry name" value="Glyco_trans_4-like_N"/>
</dbReference>